<protein>
    <submittedName>
        <fullName evidence="1">Uncharacterized protein</fullName>
    </submittedName>
</protein>
<dbReference type="Proteomes" id="UP000190852">
    <property type="component" value="Unassembled WGS sequence"/>
</dbReference>
<accession>A0A1T5EMW3</accession>
<organism evidence="1 2">
    <name type="scientific">Parabacteroides chartae</name>
    <dbReference type="NCBI Taxonomy" id="1037355"/>
    <lineage>
        <taxon>Bacteria</taxon>
        <taxon>Pseudomonadati</taxon>
        <taxon>Bacteroidota</taxon>
        <taxon>Bacteroidia</taxon>
        <taxon>Bacteroidales</taxon>
        <taxon>Tannerellaceae</taxon>
        <taxon>Parabacteroides</taxon>
    </lineage>
</organism>
<name>A0A1T5EMW3_9BACT</name>
<evidence type="ECO:0000313" key="2">
    <source>
        <dbReference type="Proteomes" id="UP000190852"/>
    </source>
</evidence>
<dbReference type="AlphaFoldDB" id="A0A1T5EMW3"/>
<evidence type="ECO:0000313" key="1">
    <source>
        <dbReference type="EMBL" id="SKB85342.1"/>
    </source>
</evidence>
<reference evidence="2" key="1">
    <citation type="submission" date="2017-02" db="EMBL/GenBank/DDBJ databases">
        <authorList>
            <person name="Varghese N."/>
            <person name="Submissions S."/>
        </authorList>
    </citation>
    <scope>NUCLEOTIDE SEQUENCE [LARGE SCALE GENOMIC DNA]</scope>
    <source>
        <strain evidence="2">DSM 24967</strain>
    </source>
</reference>
<proteinExistence type="predicted"/>
<sequence>MITGIMDIFDENCDSVEIDLHKLNELIRINLEIAYGLRQ</sequence>
<dbReference type="EMBL" id="FUYQ01000029">
    <property type="protein sequence ID" value="SKB85342.1"/>
    <property type="molecule type" value="Genomic_DNA"/>
</dbReference>
<gene>
    <name evidence="1" type="ORF">SAMN05660349_03054</name>
</gene>
<keyword evidence="2" id="KW-1185">Reference proteome</keyword>